<accession>A0AAV7X3T4</accession>
<name>A0AAV7X3T4_PLEWA</name>
<evidence type="ECO:0000313" key="2">
    <source>
        <dbReference type="Proteomes" id="UP001066276"/>
    </source>
</evidence>
<gene>
    <name evidence="1" type="ORF">NDU88_006787</name>
</gene>
<protein>
    <submittedName>
        <fullName evidence="1">Uncharacterized protein</fullName>
    </submittedName>
</protein>
<dbReference type="AlphaFoldDB" id="A0AAV7X3T4"/>
<proteinExistence type="predicted"/>
<evidence type="ECO:0000313" key="1">
    <source>
        <dbReference type="EMBL" id="KAJ1219218.1"/>
    </source>
</evidence>
<keyword evidence="2" id="KW-1185">Reference proteome</keyword>
<sequence length="88" mass="10201">MFSSRARSMRFWRQASALRFRNTPFRCLQPRVTRSDSGHHPLPCGSALGRVHRLPCDLTEYIVGLTLYPPEKFMKRKFLIRAVPQPGT</sequence>
<comment type="caution">
    <text evidence="1">The sequence shown here is derived from an EMBL/GenBank/DDBJ whole genome shotgun (WGS) entry which is preliminary data.</text>
</comment>
<organism evidence="1 2">
    <name type="scientific">Pleurodeles waltl</name>
    <name type="common">Iberian ribbed newt</name>
    <dbReference type="NCBI Taxonomy" id="8319"/>
    <lineage>
        <taxon>Eukaryota</taxon>
        <taxon>Metazoa</taxon>
        <taxon>Chordata</taxon>
        <taxon>Craniata</taxon>
        <taxon>Vertebrata</taxon>
        <taxon>Euteleostomi</taxon>
        <taxon>Amphibia</taxon>
        <taxon>Batrachia</taxon>
        <taxon>Caudata</taxon>
        <taxon>Salamandroidea</taxon>
        <taxon>Salamandridae</taxon>
        <taxon>Pleurodelinae</taxon>
        <taxon>Pleurodeles</taxon>
    </lineage>
</organism>
<dbReference type="EMBL" id="JANPWB010000001">
    <property type="protein sequence ID" value="KAJ1219218.1"/>
    <property type="molecule type" value="Genomic_DNA"/>
</dbReference>
<reference evidence="1" key="1">
    <citation type="journal article" date="2022" name="bioRxiv">
        <title>Sequencing and chromosome-scale assembly of the giantPleurodeles waltlgenome.</title>
        <authorList>
            <person name="Brown T."/>
            <person name="Elewa A."/>
            <person name="Iarovenko S."/>
            <person name="Subramanian E."/>
            <person name="Araus A.J."/>
            <person name="Petzold A."/>
            <person name="Susuki M."/>
            <person name="Suzuki K.-i.T."/>
            <person name="Hayashi T."/>
            <person name="Toyoda A."/>
            <person name="Oliveira C."/>
            <person name="Osipova E."/>
            <person name="Leigh N.D."/>
            <person name="Simon A."/>
            <person name="Yun M.H."/>
        </authorList>
    </citation>
    <scope>NUCLEOTIDE SEQUENCE</scope>
    <source>
        <strain evidence="1">20211129_DDA</strain>
        <tissue evidence="1">Liver</tissue>
    </source>
</reference>
<dbReference type="Proteomes" id="UP001066276">
    <property type="component" value="Chromosome 1_1"/>
</dbReference>